<name>A0A447P2S9_SALET</name>
<dbReference type="Gene3D" id="1.20.950.20">
    <property type="entry name" value="Transmembrane di-heme cytochromes, Chain C"/>
    <property type="match status" value="1"/>
</dbReference>
<dbReference type="PANTHER" id="PTHR30074">
    <property type="entry name" value="FORMATE DEHYDROGENASE, NITRATE-INDUCIBLE, CYTOCHROME B556 FDN SUBUNIT"/>
    <property type="match status" value="1"/>
</dbReference>
<evidence type="ECO:0000259" key="7">
    <source>
        <dbReference type="Pfam" id="PF01292"/>
    </source>
</evidence>
<evidence type="ECO:0000313" key="9">
    <source>
        <dbReference type="Proteomes" id="UP000276345"/>
    </source>
</evidence>
<dbReference type="Pfam" id="PF01292">
    <property type="entry name" value="Ni_hydr_CYTB"/>
    <property type="match status" value="1"/>
</dbReference>
<dbReference type="GO" id="GO:0022904">
    <property type="term" value="P:respiratory electron transport chain"/>
    <property type="evidence" value="ECO:0007669"/>
    <property type="project" value="InterPro"/>
</dbReference>
<dbReference type="InterPro" id="IPR011577">
    <property type="entry name" value="Cyt_b561_bac/Ni-Hgenase"/>
</dbReference>
<evidence type="ECO:0000256" key="4">
    <source>
        <dbReference type="ARBA" id="ARBA00022989"/>
    </source>
</evidence>
<feature type="domain" description="Cytochrome b561 bacterial/Ni-hydrogenase" evidence="7">
    <location>
        <begin position="9"/>
        <end position="67"/>
    </location>
</feature>
<evidence type="ECO:0000256" key="6">
    <source>
        <dbReference type="SAM" id="Phobius"/>
    </source>
</evidence>
<dbReference type="AlphaFoldDB" id="A0A447P2S9"/>
<keyword evidence="5 6" id="KW-0472">Membrane</keyword>
<dbReference type="GO" id="GO:0009061">
    <property type="term" value="P:anaerobic respiration"/>
    <property type="evidence" value="ECO:0007669"/>
    <property type="project" value="TreeGrafter"/>
</dbReference>
<evidence type="ECO:0000256" key="5">
    <source>
        <dbReference type="ARBA" id="ARBA00023136"/>
    </source>
</evidence>
<comment type="subcellular location">
    <subcellularLocation>
        <location evidence="1">Cell membrane</location>
        <topology evidence="1">Multi-pass membrane protein</topology>
    </subcellularLocation>
</comment>
<dbReference type="GO" id="GO:0009326">
    <property type="term" value="C:formate dehydrogenase complex"/>
    <property type="evidence" value="ECO:0007669"/>
    <property type="project" value="TreeGrafter"/>
</dbReference>
<evidence type="ECO:0000256" key="3">
    <source>
        <dbReference type="ARBA" id="ARBA00022692"/>
    </source>
</evidence>
<keyword evidence="3 6" id="KW-0812">Transmembrane</keyword>
<reference evidence="8 9" key="1">
    <citation type="submission" date="2018-12" db="EMBL/GenBank/DDBJ databases">
        <authorList>
            <consortium name="Pathogen Informatics"/>
        </authorList>
    </citation>
    <scope>NUCLEOTIDE SEQUENCE [LARGE SCALE GENOMIC DNA]</scope>
    <source>
        <strain evidence="8 9">NCTC7406</strain>
    </source>
</reference>
<accession>A0A447P2S9</accession>
<evidence type="ECO:0000256" key="1">
    <source>
        <dbReference type="ARBA" id="ARBA00004651"/>
    </source>
</evidence>
<protein>
    <submittedName>
        <fullName evidence="8">Formate dehydrogenase-O gamma subunit</fullName>
    </submittedName>
</protein>
<dbReference type="Proteomes" id="UP000276345">
    <property type="component" value="Chromosome"/>
</dbReference>
<keyword evidence="4 6" id="KW-1133">Transmembrane helix</keyword>
<keyword evidence="2" id="KW-1003">Cell membrane</keyword>
<dbReference type="GO" id="GO:0005886">
    <property type="term" value="C:plasma membrane"/>
    <property type="evidence" value="ECO:0007669"/>
    <property type="project" value="UniProtKB-SubCell"/>
</dbReference>
<proteinExistence type="predicted"/>
<feature type="transmembrane region" description="Helical" evidence="6">
    <location>
        <begin position="20"/>
        <end position="43"/>
    </location>
</feature>
<organism evidence="8 9">
    <name type="scientific">Salmonella enterica subsp. enterica serovar Sanjuan</name>
    <dbReference type="NCBI Taxonomy" id="1160765"/>
    <lineage>
        <taxon>Bacteria</taxon>
        <taxon>Pseudomonadati</taxon>
        <taxon>Pseudomonadota</taxon>
        <taxon>Gammaproteobacteria</taxon>
        <taxon>Enterobacterales</taxon>
        <taxon>Enterobacteriaceae</taxon>
        <taxon>Salmonella</taxon>
    </lineage>
</organism>
<evidence type="ECO:0000313" key="8">
    <source>
        <dbReference type="EMBL" id="VEA09853.1"/>
    </source>
</evidence>
<dbReference type="EMBL" id="LR134142">
    <property type="protein sequence ID" value="VEA09853.1"/>
    <property type="molecule type" value="Genomic_DNA"/>
</dbReference>
<sequence length="79" mass="9177">MKRRDTIVRYTAPERINHWIVAFCFVLAAVSGLGFLFPSFNWLMHILGTHNWREFCTRLWALLCLPRSSSCFSVIGTTI</sequence>
<dbReference type="GO" id="GO:0009055">
    <property type="term" value="F:electron transfer activity"/>
    <property type="evidence" value="ECO:0007669"/>
    <property type="project" value="InterPro"/>
</dbReference>
<dbReference type="InterPro" id="IPR051817">
    <property type="entry name" value="FDH_cytochrome_b556_subunit"/>
</dbReference>
<dbReference type="PANTHER" id="PTHR30074:SF2">
    <property type="entry name" value="FORMATE DEHYDROGENASE, CYTOCHROME B556(FDO) SUBUNIT"/>
    <property type="match status" value="1"/>
</dbReference>
<gene>
    <name evidence="8" type="primary">fdoI_1</name>
    <name evidence="8" type="ORF">NCTC7406_05129</name>
</gene>
<dbReference type="InterPro" id="IPR016174">
    <property type="entry name" value="Di-haem_cyt_TM"/>
</dbReference>
<dbReference type="GO" id="GO:0015944">
    <property type="term" value="P:formate oxidation"/>
    <property type="evidence" value="ECO:0007669"/>
    <property type="project" value="TreeGrafter"/>
</dbReference>
<evidence type="ECO:0000256" key="2">
    <source>
        <dbReference type="ARBA" id="ARBA00022475"/>
    </source>
</evidence>
<dbReference type="GO" id="GO:0036397">
    <property type="term" value="F:formate dehydrogenase (quinone) activity"/>
    <property type="evidence" value="ECO:0007669"/>
    <property type="project" value="TreeGrafter"/>
</dbReference>
<dbReference type="SUPFAM" id="SSF81342">
    <property type="entry name" value="Transmembrane di-heme cytochromes"/>
    <property type="match status" value="1"/>
</dbReference>